<evidence type="ECO:0000256" key="3">
    <source>
        <dbReference type="ARBA" id="ARBA00005735"/>
    </source>
</evidence>
<evidence type="ECO:0000259" key="13">
    <source>
        <dbReference type="Pfam" id="PF13733"/>
    </source>
</evidence>
<protein>
    <recommendedName>
        <fullName evidence="11">Beta-1,4-galactosyltransferase</fullName>
        <ecNumber evidence="11">2.4.1.-</ecNumber>
    </recommendedName>
</protein>
<proteinExistence type="inferred from homology"/>
<evidence type="ECO:0000313" key="15">
    <source>
        <dbReference type="Proteomes" id="UP001283361"/>
    </source>
</evidence>
<keyword evidence="7 11" id="KW-0735">Signal-anchor</keyword>
<dbReference type="GO" id="GO:0016020">
    <property type="term" value="C:membrane"/>
    <property type="evidence" value="ECO:0007669"/>
    <property type="project" value="UniProtKB-SubCell"/>
</dbReference>
<dbReference type="InterPro" id="IPR029044">
    <property type="entry name" value="Nucleotide-diphossugar_trans"/>
</dbReference>
<evidence type="ECO:0000256" key="1">
    <source>
        <dbReference type="ARBA" id="ARBA00004606"/>
    </source>
</evidence>
<dbReference type="GO" id="GO:0008378">
    <property type="term" value="F:galactosyltransferase activity"/>
    <property type="evidence" value="ECO:0007669"/>
    <property type="project" value="TreeGrafter"/>
</dbReference>
<dbReference type="GO" id="GO:0006688">
    <property type="term" value="P:glycosphingolipid biosynthetic process"/>
    <property type="evidence" value="ECO:0007669"/>
    <property type="project" value="TreeGrafter"/>
</dbReference>
<dbReference type="Pfam" id="PF02709">
    <property type="entry name" value="Glyco_transf_7C"/>
    <property type="match status" value="1"/>
</dbReference>
<keyword evidence="4 11" id="KW-0328">Glycosyltransferase</keyword>
<comment type="pathway">
    <text evidence="2 11">Protein modification; protein glycosylation.</text>
</comment>
<keyword evidence="10 11" id="KW-0325">Glycoprotein</keyword>
<dbReference type="PANTHER" id="PTHR19300:SF57">
    <property type="entry name" value="BETA-1,4-N-ACETYLGALACTOSAMINYLTRANSFERASE"/>
    <property type="match status" value="1"/>
</dbReference>
<evidence type="ECO:0000256" key="5">
    <source>
        <dbReference type="ARBA" id="ARBA00022679"/>
    </source>
</evidence>
<evidence type="ECO:0000256" key="11">
    <source>
        <dbReference type="RuleBase" id="RU368121"/>
    </source>
</evidence>
<comment type="similarity">
    <text evidence="3 11">Belongs to the glycosyltransferase 7 family.</text>
</comment>
<dbReference type="InterPro" id="IPR027995">
    <property type="entry name" value="Galactosyl_T_N"/>
</dbReference>
<dbReference type="GO" id="GO:0033842">
    <property type="term" value="F:N-acetyl-beta-glucosaminyl-derivative 4-beta-N-acetylgalactosaminyltransferase activity"/>
    <property type="evidence" value="ECO:0007669"/>
    <property type="project" value="TreeGrafter"/>
</dbReference>
<keyword evidence="8" id="KW-1133">Transmembrane helix</keyword>
<dbReference type="InterPro" id="IPR003859">
    <property type="entry name" value="Galactosyl_T"/>
</dbReference>
<keyword evidence="6" id="KW-0812">Transmembrane</keyword>
<dbReference type="GO" id="GO:0005975">
    <property type="term" value="P:carbohydrate metabolic process"/>
    <property type="evidence" value="ECO:0007669"/>
    <property type="project" value="InterPro"/>
</dbReference>
<evidence type="ECO:0000256" key="9">
    <source>
        <dbReference type="ARBA" id="ARBA00023136"/>
    </source>
</evidence>
<evidence type="ECO:0000256" key="2">
    <source>
        <dbReference type="ARBA" id="ARBA00004922"/>
    </source>
</evidence>
<sequence>METRIKSKPAALLRSPQSLRLPLHLSKAAGIRKQGGSAHQYVRGKNVAKVMDTKPTTSRNRSLHLDRLYRLAVKEQEWKSFMFTTNCSVVPLNYFEGRMKVRKDFVAEPELTQRFLTMKDGHNSPKNCKATEKLAIIIPFRNRYRHLFILLPNLIPMLIKQGLNFTIFLIEQDLPTSFNKGVIYNAGFLEALKVDNFDCFIFHDVDMLPLNDLNMYRCDPRGPLHFVAGVNKFQYGLMYYWLIGGVLGFTTDQYRKVNGFSNLYFGWGAEDDDMRLRILSTHMSVYRRPKTVGLYDMILHSRDKRWKPNKARFHITKMASNRTLKDGINSVKYTLTGMVKKPLFIHIRIYVSMSDIYNTAPHFMKKILEVAKQEDYKNRVKDGTAGEINHSSK</sequence>
<comment type="caution">
    <text evidence="14">The sequence shown here is derived from an EMBL/GenBank/DDBJ whole genome shotgun (WGS) entry which is preliminary data.</text>
</comment>
<evidence type="ECO:0000259" key="12">
    <source>
        <dbReference type="Pfam" id="PF02709"/>
    </source>
</evidence>
<dbReference type="GO" id="GO:0005794">
    <property type="term" value="C:Golgi apparatus"/>
    <property type="evidence" value="ECO:0007669"/>
    <property type="project" value="TreeGrafter"/>
</dbReference>
<dbReference type="SUPFAM" id="SSF53448">
    <property type="entry name" value="Nucleotide-diphospho-sugar transferases"/>
    <property type="match status" value="1"/>
</dbReference>
<evidence type="ECO:0000256" key="10">
    <source>
        <dbReference type="ARBA" id="ARBA00023180"/>
    </source>
</evidence>
<dbReference type="PANTHER" id="PTHR19300">
    <property type="entry name" value="BETA-1,4-GALACTOSYLTRANSFERASE"/>
    <property type="match status" value="1"/>
</dbReference>
<evidence type="ECO:0000256" key="4">
    <source>
        <dbReference type="ARBA" id="ARBA00022676"/>
    </source>
</evidence>
<evidence type="ECO:0000313" key="14">
    <source>
        <dbReference type="EMBL" id="KAK3764571.1"/>
    </source>
</evidence>
<accession>A0AAE0Z929</accession>
<organism evidence="14 15">
    <name type="scientific">Elysia crispata</name>
    <name type="common">lettuce slug</name>
    <dbReference type="NCBI Taxonomy" id="231223"/>
    <lineage>
        <taxon>Eukaryota</taxon>
        <taxon>Metazoa</taxon>
        <taxon>Spiralia</taxon>
        <taxon>Lophotrochozoa</taxon>
        <taxon>Mollusca</taxon>
        <taxon>Gastropoda</taxon>
        <taxon>Heterobranchia</taxon>
        <taxon>Euthyneura</taxon>
        <taxon>Panpulmonata</taxon>
        <taxon>Sacoglossa</taxon>
        <taxon>Placobranchoidea</taxon>
        <taxon>Plakobranchidae</taxon>
        <taxon>Elysia</taxon>
    </lineage>
</organism>
<comment type="function">
    <text evidence="11">Catalyses the transfer of galactose onto proteins or lipids.</text>
</comment>
<gene>
    <name evidence="14" type="ORF">RRG08_066435</name>
</gene>
<dbReference type="AlphaFoldDB" id="A0AAE0Z929"/>
<evidence type="ECO:0000256" key="7">
    <source>
        <dbReference type="ARBA" id="ARBA00022968"/>
    </source>
</evidence>
<evidence type="ECO:0000256" key="8">
    <source>
        <dbReference type="ARBA" id="ARBA00022989"/>
    </source>
</evidence>
<dbReference type="Gene3D" id="3.90.550.10">
    <property type="entry name" value="Spore Coat Polysaccharide Biosynthesis Protein SpsA, Chain A"/>
    <property type="match status" value="1"/>
</dbReference>
<feature type="domain" description="Galactosyltransferase C-terminal" evidence="12">
    <location>
        <begin position="225"/>
        <end position="300"/>
    </location>
</feature>
<keyword evidence="9" id="KW-0472">Membrane</keyword>
<dbReference type="CDD" id="cd00899">
    <property type="entry name" value="b4GalT"/>
    <property type="match status" value="1"/>
</dbReference>
<keyword evidence="15" id="KW-1185">Reference proteome</keyword>
<feature type="domain" description="Galactosyltransferase N-terminal" evidence="13">
    <location>
        <begin position="95"/>
        <end position="219"/>
    </location>
</feature>
<dbReference type="EC" id="2.4.1.-" evidence="11"/>
<dbReference type="Proteomes" id="UP001283361">
    <property type="component" value="Unassembled WGS sequence"/>
</dbReference>
<dbReference type="EMBL" id="JAWDGP010004429">
    <property type="protein sequence ID" value="KAK3764571.1"/>
    <property type="molecule type" value="Genomic_DNA"/>
</dbReference>
<reference evidence="14" key="1">
    <citation type="journal article" date="2023" name="G3 (Bethesda)">
        <title>A reference genome for the long-term kleptoplast-retaining sea slug Elysia crispata morphotype clarki.</title>
        <authorList>
            <person name="Eastman K.E."/>
            <person name="Pendleton A.L."/>
            <person name="Shaikh M.A."/>
            <person name="Suttiyut T."/>
            <person name="Ogas R."/>
            <person name="Tomko P."/>
            <person name="Gavelis G."/>
            <person name="Widhalm J.R."/>
            <person name="Wisecaver J.H."/>
        </authorList>
    </citation>
    <scope>NUCLEOTIDE SEQUENCE</scope>
    <source>
        <strain evidence="14">ECLA1</strain>
    </source>
</reference>
<keyword evidence="5 11" id="KW-0808">Transferase</keyword>
<dbReference type="InterPro" id="IPR027791">
    <property type="entry name" value="Galactosyl_T_C"/>
</dbReference>
<comment type="subcellular location">
    <subcellularLocation>
        <location evidence="1">Membrane</location>
        <topology evidence="1">Single-pass type II membrane protein</topology>
    </subcellularLocation>
</comment>
<dbReference type="Pfam" id="PF13733">
    <property type="entry name" value="Glyco_transf_7N"/>
    <property type="match status" value="1"/>
</dbReference>
<evidence type="ECO:0000256" key="6">
    <source>
        <dbReference type="ARBA" id="ARBA00022692"/>
    </source>
</evidence>
<dbReference type="PRINTS" id="PR02050">
    <property type="entry name" value="B14GALTRFASE"/>
</dbReference>
<name>A0AAE0Z929_9GAST</name>